<protein>
    <recommendedName>
        <fullName evidence="3">Glycosyltransferase family 2 protein</fullName>
    </recommendedName>
</protein>
<dbReference type="EMBL" id="SRLE01000002">
    <property type="protein sequence ID" value="TGD75667.1"/>
    <property type="molecule type" value="Genomic_DNA"/>
</dbReference>
<proteinExistence type="predicted"/>
<reference evidence="1 2" key="1">
    <citation type="submission" date="2019-04" db="EMBL/GenBank/DDBJ databases">
        <title>Taxonomy of novel Haliea sp. from mangrove soil of West Coast of India.</title>
        <authorList>
            <person name="Verma A."/>
            <person name="Kumar P."/>
            <person name="Krishnamurthi S."/>
        </authorList>
    </citation>
    <scope>NUCLEOTIDE SEQUENCE [LARGE SCALE GENOMIC DNA]</scope>
    <source>
        <strain evidence="1 2">SAOS-164</strain>
    </source>
</reference>
<dbReference type="OrthoDB" id="5465469at2"/>
<dbReference type="RefSeq" id="WP_135440919.1">
    <property type="nucleotide sequence ID" value="NZ_SRLE01000002.1"/>
</dbReference>
<accession>A0A4Z0M8F8</accession>
<sequence length="297" mass="34394">MYFGPFRKVKKFSEWLKLHTTYGRLDHYNHLALTSKSPGISSEPRERSLTVTLTTYAHRIHSVHLVIESLLQQTVKPDRIILWLAEEEFRDQPVPVILALQQARGLQIEYCEELRSYKKIIPALLRYPDDILVTVDDDVIYPHDHIERLYLAYSRAPETIHCGRAHLITRHSDGTPAPYARWEYEHQQSAESLLVCPTGCGGVIYTAASFDREVTNVEAFTELAPSADDLWLKAMSLRCSTPCRLMDFARPFDHYLKVPDIRGDSLKYANHRSENDRQFRRILEAYPDIRTLIARAD</sequence>
<dbReference type="AlphaFoldDB" id="A0A4Z0M8F8"/>
<organism evidence="1 2">
    <name type="scientific">Mangrovimicrobium sediminis</name>
    <dbReference type="NCBI Taxonomy" id="2562682"/>
    <lineage>
        <taxon>Bacteria</taxon>
        <taxon>Pseudomonadati</taxon>
        <taxon>Pseudomonadota</taxon>
        <taxon>Gammaproteobacteria</taxon>
        <taxon>Cellvibrionales</taxon>
        <taxon>Halieaceae</taxon>
        <taxon>Mangrovimicrobium</taxon>
    </lineage>
</organism>
<dbReference type="Gene3D" id="3.90.550.10">
    <property type="entry name" value="Spore Coat Polysaccharide Biosynthesis Protein SpsA, Chain A"/>
    <property type="match status" value="1"/>
</dbReference>
<dbReference type="InterPro" id="IPR029044">
    <property type="entry name" value="Nucleotide-diphossugar_trans"/>
</dbReference>
<evidence type="ECO:0000313" key="1">
    <source>
        <dbReference type="EMBL" id="TGD75667.1"/>
    </source>
</evidence>
<gene>
    <name evidence="1" type="ORF">E4634_01915</name>
</gene>
<evidence type="ECO:0000313" key="2">
    <source>
        <dbReference type="Proteomes" id="UP000298050"/>
    </source>
</evidence>
<dbReference type="SUPFAM" id="SSF53448">
    <property type="entry name" value="Nucleotide-diphospho-sugar transferases"/>
    <property type="match status" value="1"/>
</dbReference>
<name>A0A4Z0M8F8_9GAMM</name>
<dbReference type="Proteomes" id="UP000298050">
    <property type="component" value="Unassembled WGS sequence"/>
</dbReference>
<comment type="caution">
    <text evidence="1">The sequence shown here is derived from an EMBL/GenBank/DDBJ whole genome shotgun (WGS) entry which is preliminary data.</text>
</comment>
<evidence type="ECO:0008006" key="3">
    <source>
        <dbReference type="Google" id="ProtNLM"/>
    </source>
</evidence>
<keyword evidence="2" id="KW-1185">Reference proteome</keyword>